<organism evidence="2 3">
    <name type="scientific">Eragrostis curvula</name>
    <name type="common">weeping love grass</name>
    <dbReference type="NCBI Taxonomy" id="38414"/>
    <lineage>
        <taxon>Eukaryota</taxon>
        <taxon>Viridiplantae</taxon>
        <taxon>Streptophyta</taxon>
        <taxon>Embryophyta</taxon>
        <taxon>Tracheophyta</taxon>
        <taxon>Spermatophyta</taxon>
        <taxon>Magnoliopsida</taxon>
        <taxon>Liliopsida</taxon>
        <taxon>Poales</taxon>
        <taxon>Poaceae</taxon>
        <taxon>PACMAD clade</taxon>
        <taxon>Chloridoideae</taxon>
        <taxon>Eragrostideae</taxon>
        <taxon>Eragrostidinae</taxon>
        <taxon>Eragrostis</taxon>
    </lineage>
</organism>
<gene>
    <name evidence="2" type="ORF">EJB05_54520</name>
</gene>
<protein>
    <submittedName>
        <fullName evidence="2">Uncharacterized protein</fullName>
    </submittedName>
</protein>
<comment type="caution">
    <text evidence="2">The sequence shown here is derived from an EMBL/GenBank/DDBJ whole genome shotgun (WGS) entry which is preliminary data.</text>
</comment>
<feature type="region of interest" description="Disordered" evidence="1">
    <location>
        <begin position="29"/>
        <end position="58"/>
    </location>
</feature>
<keyword evidence="3" id="KW-1185">Reference proteome</keyword>
<accession>A0A5J9SM58</accession>
<name>A0A5J9SM58_9POAL</name>
<sequence>MPFVGLKDDGMDRLCQSDWSGHLRRQVESRWPLPGAMTEDHARPSNTQNSRGERERKRERGLLICPGSAWFLKKQGRWRERQSVEGDFGRKTTLCSRDRERESNSGSGEKACIATRPGLRKRGDRSWPRDLSYTATRWPLWEIERRQKNRKQEIKIAWSKNSGCAAECAVSAEHTANLERYHNKC</sequence>
<dbReference type="Proteomes" id="UP000324897">
    <property type="component" value="Unassembled WGS sequence"/>
</dbReference>
<evidence type="ECO:0000313" key="2">
    <source>
        <dbReference type="EMBL" id="TVU00076.1"/>
    </source>
</evidence>
<dbReference type="EMBL" id="RWGY01000638">
    <property type="protein sequence ID" value="TVU00076.1"/>
    <property type="molecule type" value="Genomic_DNA"/>
</dbReference>
<feature type="non-terminal residue" evidence="2">
    <location>
        <position position="1"/>
    </location>
</feature>
<reference evidence="2 3" key="1">
    <citation type="journal article" date="2019" name="Sci. Rep.">
        <title>A high-quality genome of Eragrostis curvula grass provides insights into Poaceae evolution and supports new strategies to enhance forage quality.</title>
        <authorList>
            <person name="Carballo J."/>
            <person name="Santos B.A.C.M."/>
            <person name="Zappacosta D."/>
            <person name="Garbus I."/>
            <person name="Selva J.P."/>
            <person name="Gallo C.A."/>
            <person name="Diaz A."/>
            <person name="Albertini E."/>
            <person name="Caccamo M."/>
            <person name="Echenique V."/>
        </authorList>
    </citation>
    <scope>NUCLEOTIDE SEQUENCE [LARGE SCALE GENOMIC DNA]</scope>
    <source>
        <strain evidence="3">cv. Victoria</strain>
        <tissue evidence="2">Leaf</tissue>
    </source>
</reference>
<evidence type="ECO:0000256" key="1">
    <source>
        <dbReference type="SAM" id="MobiDB-lite"/>
    </source>
</evidence>
<evidence type="ECO:0000313" key="3">
    <source>
        <dbReference type="Proteomes" id="UP000324897"/>
    </source>
</evidence>
<dbReference type="Gramene" id="TVU00076">
    <property type="protein sequence ID" value="TVU00076"/>
    <property type="gene ID" value="EJB05_54520"/>
</dbReference>
<dbReference type="AlphaFoldDB" id="A0A5J9SM58"/>
<proteinExistence type="predicted"/>